<accession>A0ABW7H384</accession>
<keyword evidence="3" id="KW-0378">Hydrolase</keyword>
<dbReference type="EMBL" id="JBIGIB010000005">
    <property type="protein sequence ID" value="MFG6468534.1"/>
    <property type="molecule type" value="Genomic_DNA"/>
</dbReference>
<reference evidence="12 13" key="1">
    <citation type="submission" date="2024-08" db="EMBL/GenBank/DDBJ databases">
        <authorList>
            <person name="Lu H."/>
        </authorList>
    </citation>
    <scope>NUCLEOTIDE SEQUENCE [LARGE SCALE GENOMIC DNA]</scope>
    <source>
        <strain evidence="12 13">BYS87W</strain>
    </source>
</reference>
<dbReference type="InterPro" id="IPR018044">
    <property type="entry name" value="Peptidase_S11"/>
</dbReference>
<dbReference type="PANTHER" id="PTHR34978:SF3">
    <property type="entry name" value="SLR0241 PROTEIN"/>
    <property type="match status" value="1"/>
</dbReference>
<evidence type="ECO:0000313" key="13">
    <source>
        <dbReference type="Proteomes" id="UP001606303"/>
    </source>
</evidence>
<evidence type="ECO:0000256" key="1">
    <source>
        <dbReference type="ARBA" id="ARBA00007164"/>
    </source>
</evidence>
<keyword evidence="9" id="KW-0472">Membrane</keyword>
<evidence type="ECO:0000256" key="4">
    <source>
        <dbReference type="ARBA" id="ARBA00022960"/>
    </source>
</evidence>
<dbReference type="CDD" id="cd07341">
    <property type="entry name" value="M56_BlaR1_MecR1_like"/>
    <property type="match status" value="1"/>
</dbReference>
<evidence type="ECO:0000313" key="12">
    <source>
        <dbReference type="EMBL" id="MFG6468534.1"/>
    </source>
</evidence>
<dbReference type="PRINTS" id="PR00725">
    <property type="entry name" value="DADACBPTASE1"/>
</dbReference>
<feature type="transmembrane region" description="Helical" evidence="9">
    <location>
        <begin position="197"/>
        <end position="219"/>
    </location>
</feature>
<keyword evidence="13" id="KW-1185">Reference proteome</keyword>
<dbReference type="Pfam" id="PF05569">
    <property type="entry name" value="Peptidase_M56"/>
    <property type="match status" value="1"/>
</dbReference>
<evidence type="ECO:0000256" key="7">
    <source>
        <dbReference type="RuleBase" id="RU004016"/>
    </source>
</evidence>
<feature type="domain" description="Peptidase M56" evidence="11">
    <location>
        <begin position="75"/>
        <end position="235"/>
    </location>
</feature>
<evidence type="ECO:0000256" key="2">
    <source>
        <dbReference type="ARBA" id="ARBA00022729"/>
    </source>
</evidence>
<feature type="compositionally biased region" description="Low complexity" evidence="8">
    <location>
        <begin position="316"/>
        <end position="335"/>
    </location>
</feature>
<dbReference type="RefSeq" id="WP_394386772.1">
    <property type="nucleotide sequence ID" value="NZ_JBIGIB010000005.1"/>
</dbReference>
<evidence type="ECO:0000256" key="3">
    <source>
        <dbReference type="ARBA" id="ARBA00022801"/>
    </source>
</evidence>
<dbReference type="SUPFAM" id="SSF56601">
    <property type="entry name" value="beta-lactamase/transpeptidase-like"/>
    <property type="match status" value="1"/>
</dbReference>
<keyword evidence="2" id="KW-0732">Signal</keyword>
<keyword evidence="5" id="KW-0573">Peptidoglycan synthesis</keyword>
<dbReference type="Pfam" id="PF00768">
    <property type="entry name" value="Peptidase_S11"/>
    <property type="match status" value="1"/>
</dbReference>
<evidence type="ECO:0000259" key="10">
    <source>
        <dbReference type="Pfam" id="PF00768"/>
    </source>
</evidence>
<dbReference type="PANTHER" id="PTHR34978">
    <property type="entry name" value="POSSIBLE SENSOR-TRANSDUCER PROTEIN BLAR"/>
    <property type="match status" value="1"/>
</dbReference>
<comment type="similarity">
    <text evidence="1 7">Belongs to the peptidase S11 family.</text>
</comment>
<evidence type="ECO:0000259" key="11">
    <source>
        <dbReference type="Pfam" id="PF05569"/>
    </source>
</evidence>
<dbReference type="InterPro" id="IPR008756">
    <property type="entry name" value="Peptidase_M56"/>
</dbReference>
<dbReference type="InterPro" id="IPR052173">
    <property type="entry name" value="Beta-lactam_resp_regulator"/>
</dbReference>
<dbReference type="Gene3D" id="3.30.2010.10">
    <property type="entry name" value="Metalloproteases ('zincins'), catalytic domain"/>
    <property type="match status" value="1"/>
</dbReference>
<feature type="transmembrane region" description="Helical" evidence="9">
    <location>
        <begin position="42"/>
        <end position="61"/>
    </location>
</feature>
<keyword evidence="9" id="KW-1133">Transmembrane helix</keyword>
<dbReference type="Proteomes" id="UP001606303">
    <property type="component" value="Unassembled WGS sequence"/>
</dbReference>
<feature type="domain" description="Peptidase S11 D-alanyl-D-alanine carboxypeptidase A N-terminal" evidence="10">
    <location>
        <begin position="342"/>
        <end position="564"/>
    </location>
</feature>
<name>A0ABW7H384_9BURK</name>
<sequence length="585" mass="62674">MNLDPLLYAWGWALLNFIWQGAVIGAVTAVLLALLRGASARWRYAVCGLGLALCLALPLWACLDLGTPADAADVAHATDGAWLALTEQLPALVGAWAGGAALMLARLGLGLVWVARARRRSTPAPAAWQQRLDALAQSLGLKRPVPLRLLANIATPMVLGSWRPCVLVPAALLTRLPPDLLEALLAHELAHVRRWDYLANLLQSAVEALLFFHPVVWWLSARMRAERELVADEISAEALGDSRRLALALHALSELDVPHMTPPLAQAARGGDLLARVERLLAPRPQATGWKLALPALLIAATSFVVQAKTKDTPRTADTPAATAAATPAPAEAPAGQPLRLPVNAKHVVVVDDATGKVLMARDPDAVVPIASLTKLLTAMVVLDAKLDPNEKLRITNDDVDTLKHSRSRVKVGTQMSRQAALEMALMESENRAAAALARTFPGGEAGFVKAMRTKIQALGLKRTAITDPTGLSPANTSTATEMATITAAAARYAEIERITSTKKTQVPVDGRQREIRNTNRLVGAKGWDIRISKTGYTEEAGRCLAMRILNGKRPVTVVLLDADGSAQRLRDAALIRKQLARQAS</sequence>
<evidence type="ECO:0000256" key="6">
    <source>
        <dbReference type="ARBA" id="ARBA00023316"/>
    </source>
</evidence>
<dbReference type="InterPro" id="IPR012338">
    <property type="entry name" value="Beta-lactam/transpept-like"/>
</dbReference>
<feature type="transmembrane region" description="Helical" evidence="9">
    <location>
        <begin position="93"/>
        <end position="115"/>
    </location>
</feature>
<dbReference type="InterPro" id="IPR001967">
    <property type="entry name" value="Peptidase_S11_N"/>
</dbReference>
<evidence type="ECO:0000256" key="8">
    <source>
        <dbReference type="SAM" id="MobiDB-lite"/>
    </source>
</evidence>
<gene>
    <name evidence="12" type="ORF">ACG01O_18065</name>
</gene>
<keyword evidence="4" id="KW-0133">Cell shape</keyword>
<organism evidence="12 13">
    <name type="scientific">Pelomonas baiyunensis</name>
    <dbReference type="NCBI Taxonomy" id="3299026"/>
    <lineage>
        <taxon>Bacteria</taxon>
        <taxon>Pseudomonadati</taxon>
        <taxon>Pseudomonadota</taxon>
        <taxon>Betaproteobacteria</taxon>
        <taxon>Burkholderiales</taxon>
        <taxon>Sphaerotilaceae</taxon>
        <taxon>Roseateles</taxon>
    </lineage>
</organism>
<feature type="transmembrane region" description="Helical" evidence="9">
    <location>
        <begin position="12"/>
        <end position="35"/>
    </location>
</feature>
<keyword evidence="9" id="KW-0812">Transmembrane</keyword>
<evidence type="ECO:0000256" key="9">
    <source>
        <dbReference type="SAM" id="Phobius"/>
    </source>
</evidence>
<protein>
    <submittedName>
        <fullName evidence="12">M56 family metallopeptidase</fullName>
    </submittedName>
</protein>
<evidence type="ECO:0000256" key="5">
    <source>
        <dbReference type="ARBA" id="ARBA00022984"/>
    </source>
</evidence>
<comment type="caution">
    <text evidence="12">The sequence shown here is derived from an EMBL/GenBank/DDBJ whole genome shotgun (WGS) entry which is preliminary data.</text>
</comment>
<proteinExistence type="inferred from homology"/>
<feature type="region of interest" description="Disordered" evidence="8">
    <location>
        <begin position="311"/>
        <end position="337"/>
    </location>
</feature>
<keyword evidence="6" id="KW-0961">Cell wall biogenesis/degradation</keyword>
<dbReference type="Gene3D" id="3.40.710.10">
    <property type="entry name" value="DD-peptidase/beta-lactamase superfamily"/>
    <property type="match status" value="1"/>
</dbReference>